<feature type="compositionally biased region" description="Acidic residues" evidence="1">
    <location>
        <begin position="235"/>
        <end position="259"/>
    </location>
</feature>
<reference evidence="2 3" key="1">
    <citation type="submission" date="2018-03" db="EMBL/GenBank/DDBJ databases">
        <title>Bioinformatic expansion and discovery of thiopeptide antibiotics.</title>
        <authorList>
            <person name="Schwalen C.J."/>
            <person name="Hudson G.A."/>
            <person name="Mitchell D.A."/>
        </authorList>
    </citation>
    <scope>NUCLEOTIDE SEQUENCE [LARGE SCALE GENOMIC DNA]</scope>
    <source>
        <strain evidence="2 3">ATCC 21389</strain>
    </source>
</reference>
<accession>A0A2V4NT79</accession>
<protein>
    <submittedName>
        <fullName evidence="2">Uncharacterized protein</fullName>
    </submittedName>
</protein>
<evidence type="ECO:0000313" key="2">
    <source>
        <dbReference type="EMBL" id="PYC66044.1"/>
    </source>
</evidence>
<dbReference type="InterPro" id="IPR036390">
    <property type="entry name" value="WH_DNA-bd_sf"/>
</dbReference>
<feature type="region of interest" description="Disordered" evidence="1">
    <location>
        <begin position="65"/>
        <end position="142"/>
    </location>
</feature>
<keyword evidence="3" id="KW-1185">Reference proteome</keyword>
<sequence>MSQMTTSATVTVQSEVTALTGTLAAVYTELYGYEAVTATDLARAAEVSLSATRKALTTLEQRGLAWRTPGGNDGVRRLPDHWHPVTPDSGPSHADQATTASETAEAETELPSDSDKLAELGPGDDGAERTPEEQAADEEADVSNVAEAVASPAGPDLAGDQPMMEELPTERMLGHTSAEAVLAEARDQADDGPAPAADFEDLAPQPGDGADTDQKGPAGEVNDALPGAGALDTIGDADDSGLTDALLDAEGDQPEDGDGDHELGAEAGEAEPVDSGARDGTPDSTGEDTVLPAEGGAAPEEPAEHVCVCSTCGTHLRPRARKRAVTTTGGGYRLAPGELHQMVLGHLQANPEQDWTPTKISQVLGRSSGAIANAMATMVSRGEAVQTSAQPRRYQAAPAGTAE</sequence>
<dbReference type="SUPFAM" id="SSF46785">
    <property type="entry name" value="Winged helix' DNA-binding domain"/>
    <property type="match status" value="1"/>
</dbReference>
<dbReference type="InterPro" id="IPR036388">
    <property type="entry name" value="WH-like_DNA-bd_sf"/>
</dbReference>
<feature type="region of interest" description="Disordered" evidence="1">
    <location>
        <begin position="173"/>
        <end position="299"/>
    </location>
</feature>
<dbReference type="Gene3D" id="1.10.10.10">
    <property type="entry name" value="Winged helix-like DNA-binding domain superfamily/Winged helix DNA-binding domain"/>
    <property type="match status" value="1"/>
</dbReference>
<evidence type="ECO:0000256" key="1">
    <source>
        <dbReference type="SAM" id="MobiDB-lite"/>
    </source>
</evidence>
<gene>
    <name evidence="2" type="ORF">C7C46_31890</name>
</gene>
<proteinExistence type="predicted"/>
<evidence type="ECO:0000313" key="3">
    <source>
        <dbReference type="Proteomes" id="UP000248039"/>
    </source>
</evidence>
<feature type="compositionally biased region" description="Basic and acidic residues" evidence="1">
    <location>
        <begin position="74"/>
        <end position="83"/>
    </location>
</feature>
<dbReference type="Proteomes" id="UP000248039">
    <property type="component" value="Unassembled WGS sequence"/>
</dbReference>
<organism evidence="2 3">
    <name type="scientific">Streptomyces tateyamensis</name>
    <dbReference type="NCBI Taxonomy" id="565073"/>
    <lineage>
        <taxon>Bacteria</taxon>
        <taxon>Bacillati</taxon>
        <taxon>Actinomycetota</taxon>
        <taxon>Actinomycetes</taxon>
        <taxon>Kitasatosporales</taxon>
        <taxon>Streptomycetaceae</taxon>
        <taxon>Streptomyces</taxon>
    </lineage>
</organism>
<dbReference type="AlphaFoldDB" id="A0A2V4NT79"/>
<name>A0A2V4NT79_9ACTN</name>
<comment type="caution">
    <text evidence="2">The sequence shown here is derived from an EMBL/GenBank/DDBJ whole genome shotgun (WGS) entry which is preliminary data.</text>
</comment>
<feature type="region of interest" description="Disordered" evidence="1">
    <location>
        <begin position="383"/>
        <end position="403"/>
    </location>
</feature>
<dbReference type="EMBL" id="PYBW01000188">
    <property type="protein sequence ID" value="PYC66044.1"/>
    <property type="molecule type" value="Genomic_DNA"/>
</dbReference>